<protein>
    <submittedName>
        <fullName evidence="2">3'-5' exonuclease</fullName>
    </submittedName>
</protein>
<dbReference type="RefSeq" id="WP_221279235.1">
    <property type="nucleotide sequence ID" value="NZ_AP024814.1"/>
</dbReference>
<dbReference type="InterPro" id="IPR019288">
    <property type="entry name" value="3'-5'_exonuclease_PolB-like"/>
</dbReference>
<dbReference type="InterPro" id="IPR036397">
    <property type="entry name" value="RNaseH_sf"/>
</dbReference>
<dbReference type="GO" id="GO:0004527">
    <property type="term" value="F:exonuclease activity"/>
    <property type="evidence" value="ECO:0007669"/>
    <property type="project" value="UniProtKB-KW"/>
</dbReference>
<gene>
    <name evidence="2" type="ORF">NHP190003_12440</name>
</gene>
<reference evidence="2 3" key="1">
    <citation type="submission" date="2021-07" db="EMBL/GenBank/DDBJ databases">
        <title>Novel Helicobacter sp. Isolated from a dog.</title>
        <authorList>
            <person name="Rimbara E."/>
            <person name="Suzuki M."/>
        </authorList>
    </citation>
    <scope>NUCLEOTIDE SEQUENCE [LARGE SCALE GENOMIC DNA]</scope>
    <source>
        <strain evidence="3">NHP19-003</strain>
    </source>
</reference>
<keyword evidence="2" id="KW-0378">Hydrolase</keyword>
<feature type="domain" description="Predicted 3'-5' exonuclease PolB-like" evidence="1">
    <location>
        <begin position="47"/>
        <end position="251"/>
    </location>
</feature>
<evidence type="ECO:0000313" key="3">
    <source>
        <dbReference type="Proteomes" id="UP000826775"/>
    </source>
</evidence>
<dbReference type="Gene3D" id="3.30.420.10">
    <property type="entry name" value="Ribonuclease H-like superfamily/Ribonuclease H"/>
    <property type="match status" value="1"/>
</dbReference>
<organism evidence="2 3">
    <name type="scientific">Helicobacter gastrocanis</name>
    <dbReference type="NCBI Taxonomy" id="2849641"/>
    <lineage>
        <taxon>Bacteria</taxon>
        <taxon>Pseudomonadati</taxon>
        <taxon>Campylobacterota</taxon>
        <taxon>Epsilonproteobacteria</taxon>
        <taxon>Campylobacterales</taxon>
        <taxon>Helicobacteraceae</taxon>
        <taxon>Helicobacter</taxon>
    </lineage>
</organism>
<keyword evidence="3" id="KW-1185">Reference proteome</keyword>
<name>A0ABM7SJX0_9HELI</name>
<dbReference type="Proteomes" id="UP000826775">
    <property type="component" value="Chromosome"/>
</dbReference>
<keyword evidence="2" id="KW-0540">Nuclease</keyword>
<keyword evidence="2" id="KW-0269">Exonuclease</keyword>
<accession>A0ABM7SJX0</accession>
<evidence type="ECO:0000259" key="1">
    <source>
        <dbReference type="Pfam" id="PF10108"/>
    </source>
</evidence>
<dbReference type="Pfam" id="PF10108">
    <property type="entry name" value="DNA_pol_B_exo2"/>
    <property type="match status" value="1"/>
</dbReference>
<dbReference type="InterPro" id="IPR012337">
    <property type="entry name" value="RNaseH-like_sf"/>
</dbReference>
<proteinExistence type="predicted"/>
<dbReference type="CDD" id="cd05782">
    <property type="entry name" value="DNA_polB_like1_exo"/>
    <property type="match status" value="1"/>
</dbReference>
<sequence>MRLICVLDIESVPNLALIAKHCPECVGDGPLQTCENFFKWCEDRYKSPFAPLFYHQIVSIASVLAEPSGAFKRVGNFGRGLGDERTLVADFLAFFNKHHPQLVTFNGRMFDLPLLLLKALAHNLNAHAFYAQESKWENYRYRYSEEYHTDLLDSLTHFSPARGLNLDGVCAMCGLPGKFDVSGDQVYQLFYQDPPQLERINSYCQSDVLNTYWLYLKYLVTQGRLSEENYLSTLHAFKGNLPQEQPYASVFATALEAELTQEIQKEDHV</sequence>
<dbReference type="EMBL" id="AP024814">
    <property type="protein sequence ID" value="BCZ17962.1"/>
    <property type="molecule type" value="Genomic_DNA"/>
</dbReference>
<evidence type="ECO:0000313" key="2">
    <source>
        <dbReference type="EMBL" id="BCZ17962.1"/>
    </source>
</evidence>
<dbReference type="SUPFAM" id="SSF53098">
    <property type="entry name" value="Ribonuclease H-like"/>
    <property type="match status" value="1"/>
</dbReference>